<evidence type="ECO:0000313" key="1">
    <source>
        <dbReference type="Ensembl" id="ENSSSUP00005007208.1"/>
    </source>
</evidence>
<dbReference type="AlphaFoldDB" id="A0A673T5M8"/>
<dbReference type="Ensembl" id="ENSSSUT00005008317.1">
    <property type="protein sequence ID" value="ENSSSUP00005007208.1"/>
    <property type="gene ID" value="ENSSSUG00005004663.1"/>
</dbReference>
<proteinExistence type="predicted"/>
<sequence>MASERQNMLPPTPCWTDQSTPVWTNCHLTPTGRHTVSSRCSSDLGIHHLARYLFKGLPTGPLMDLPAWTTFLLLPLACVGQPLPTLSACLILGHFPLCPGLQSLNVHIKRVSNNNKTKQRTHWGIILFTVNLANLNPFLWSKPRKRQGNSSQAT</sequence>
<protein>
    <submittedName>
        <fullName evidence="1">Uncharacterized protein</fullName>
    </submittedName>
</protein>
<evidence type="ECO:0000313" key="2">
    <source>
        <dbReference type="Proteomes" id="UP000472268"/>
    </source>
</evidence>
<name>A0A673T5M8_SURSU</name>
<accession>A0A673T5M8</accession>
<reference evidence="1" key="3">
    <citation type="submission" date="2025-09" db="UniProtKB">
        <authorList>
            <consortium name="Ensembl"/>
        </authorList>
    </citation>
    <scope>IDENTIFICATION</scope>
</reference>
<reference evidence="1" key="2">
    <citation type="submission" date="2025-08" db="UniProtKB">
        <authorList>
            <consortium name="Ensembl"/>
        </authorList>
    </citation>
    <scope>IDENTIFICATION</scope>
</reference>
<keyword evidence="2" id="KW-1185">Reference proteome</keyword>
<reference evidence="1 2" key="1">
    <citation type="submission" date="2019-05" db="EMBL/GenBank/DDBJ databases">
        <title>A Chromosome-scale Meerkat (S. suricatta) Genome Assembly.</title>
        <authorList>
            <person name="Dudchenko O."/>
            <person name="Lieberman Aiden E."/>
            <person name="Tung J."/>
            <person name="Barreiro L.B."/>
            <person name="Clutton-Brock T.H."/>
        </authorList>
    </citation>
    <scope>NUCLEOTIDE SEQUENCE [LARGE SCALE GENOMIC DNA]</scope>
</reference>
<dbReference type="Proteomes" id="UP000472268">
    <property type="component" value="Chromosome 9"/>
</dbReference>
<organism evidence="1 2">
    <name type="scientific">Suricata suricatta</name>
    <name type="common">Meerkat</name>
    <dbReference type="NCBI Taxonomy" id="37032"/>
    <lineage>
        <taxon>Eukaryota</taxon>
        <taxon>Metazoa</taxon>
        <taxon>Chordata</taxon>
        <taxon>Craniata</taxon>
        <taxon>Vertebrata</taxon>
        <taxon>Euteleostomi</taxon>
        <taxon>Mammalia</taxon>
        <taxon>Eutheria</taxon>
        <taxon>Laurasiatheria</taxon>
        <taxon>Carnivora</taxon>
        <taxon>Feliformia</taxon>
        <taxon>Herpestidae</taxon>
        <taxon>Suricata</taxon>
    </lineage>
</organism>